<gene>
    <name evidence="1" type="ORF">RPERSI_LOCUS31671</name>
</gene>
<feature type="non-terminal residue" evidence="1">
    <location>
        <position position="1"/>
    </location>
</feature>
<keyword evidence="2" id="KW-1185">Reference proteome</keyword>
<accession>A0ACA9SIP1</accession>
<dbReference type="EMBL" id="CAJVQC010128581">
    <property type="protein sequence ID" value="CAG8840995.1"/>
    <property type="molecule type" value="Genomic_DNA"/>
</dbReference>
<organism evidence="1 2">
    <name type="scientific">Racocetra persica</name>
    <dbReference type="NCBI Taxonomy" id="160502"/>
    <lineage>
        <taxon>Eukaryota</taxon>
        <taxon>Fungi</taxon>
        <taxon>Fungi incertae sedis</taxon>
        <taxon>Mucoromycota</taxon>
        <taxon>Glomeromycotina</taxon>
        <taxon>Glomeromycetes</taxon>
        <taxon>Diversisporales</taxon>
        <taxon>Gigasporaceae</taxon>
        <taxon>Racocetra</taxon>
    </lineage>
</organism>
<name>A0ACA9SIP1_9GLOM</name>
<dbReference type="Proteomes" id="UP000789920">
    <property type="component" value="Unassembled WGS sequence"/>
</dbReference>
<protein>
    <submittedName>
        <fullName evidence="1">17224_t:CDS:1</fullName>
    </submittedName>
</protein>
<evidence type="ECO:0000313" key="1">
    <source>
        <dbReference type="EMBL" id="CAG8840995.1"/>
    </source>
</evidence>
<evidence type="ECO:0000313" key="2">
    <source>
        <dbReference type="Proteomes" id="UP000789920"/>
    </source>
</evidence>
<feature type="non-terminal residue" evidence="1">
    <location>
        <position position="51"/>
    </location>
</feature>
<comment type="caution">
    <text evidence="1">The sequence shown here is derived from an EMBL/GenBank/DDBJ whole genome shotgun (WGS) entry which is preliminary data.</text>
</comment>
<sequence>SVSDIPHNTTDLIQYLTTTQYNHFQLVFDILHNTTDSKQPPPTTQYDRSQL</sequence>
<proteinExistence type="predicted"/>
<reference evidence="1" key="1">
    <citation type="submission" date="2021-06" db="EMBL/GenBank/DDBJ databases">
        <authorList>
            <person name="Kallberg Y."/>
            <person name="Tangrot J."/>
            <person name="Rosling A."/>
        </authorList>
    </citation>
    <scope>NUCLEOTIDE SEQUENCE</scope>
    <source>
        <strain evidence="1">MA461A</strain>
    </source>
</reference>